<dbReference type="InterPro" id="IPR011990">
    <property type="entry name" value="TPR-like_helical_dom_sf"/>
</dbReference>
<dbReference type="PANTHER" id="PTHR12558">
    <property type="entry name" value="CELL DIVISION CYCLE 16,23,27"/>
    <property type="match status" value="1"/>
</dbReference>
<dbReference type="PROSITE" id="PS50005">
    <property type="entry name" value="TPR"/>
    <property type="match status" value="2"/>
</dbReference>
<dbReference type="Pfam" id="PF14559">
    <property type="entry name" value="TPR_19"/>
    <property type="match status" value="1"/>
</dbReference>
<dbReference type="Pfam" id="PF13181">
    <property type="entry name" value="TPR_8"/>
    <property type="match status" value="1"/>
</dbReference>
<accession>A0A317F2B1</accession>
<evidence type="ECO:0000313" key="4">
    <source>
        <dbReference type="Proteomes" id="UP000245391"/>
    </source>
</evidence>
<proteinExistence type="predicted"/>
<name>A0A317F2B1_9SPHI</name>
<gene>
    <name evidence="3" type="ORF">DF947_13550</name>
</gene>
<dbReference type="RefSeq" id="WP_109930570.1">
    <property type="nucleotide sequence ID" value="NZ_QGNY01000004.1"/>
</dbReference>
<feature type="signal peptide" evidence="2">
    <location>
        <begin position="1"/>
        <end position="19"/>
    </location>
</feature>
<feature type="repeat" description="TPR" evidence="1">
    <location>
        <begin position="226"/>
        <end position="259"/>
    </location>
</feature>
<dbReference type="AlphaFoldDB" id="A0A317F2B1"/>
<dbReference type="SUPFAM" id="SSF48452">
    <property type="entry name" value="TPR-like"/>
    <property type="match status" value="2"/>
</dbReference>
<feature type="repeat" description="TPR" evidence="1">
    <location>
        <begin position="57"/>
        <end position="90"/>
    </location>
</feature>
<keyword evidence="4" id="KW-1185">Reference proteome</keyword>
<dbReference type="EMBL" id="QGNY01000004">
    <property type="protein sequence ID" value="PWS31608.1"/>
    <property type="molecule type" value="Genomic_DNA"/>
</dbReference>
<feature type="chain" id="PRO_5016378657" evidence="2">
    <location>
        <begin position="20"/>
        <end position="383"/>
    </location>
</feature>
<dbReference type="InterPro" id="IPR019734">
    <property type="entry name" value="TPR_rpt"/>
</dbReference>
<sequence>MKNSLFIICFLSLSKLMFAQSSTAIDKEKLFDFYQTQRYAEAAQYLKTAYTESTSDLNAVTQIGYCYLMAGNTAEAEKYYLKAYQLQPKSLPILFSMANIASRRNNVEKAKNYYEEIIKIDTANFAAYKQLTSLYPEQFNIKKINYLKKANKLNPLDADIVFDLSEIYMKMHIFSLVDSILKPALNADSNSIQLLKIKLPLCLAENKFDEAIKSGEQLFSLGDSSSFVLNNLGKVYYMKKEFVKSLNYFKKVRSNTPDDNESLFYNMALCYRGLKDYIMAGDYFKKAIDAGISRNTLLYYTKMGESYEQAEKFELAASVYKKGAFFDTESNLIYIAAQIFDKKLNQKANAISAYNQVLRNLPDTEGNKPVVEYINKRLTALKN</sequence>
<evidence type="ECO:0000256" key="2">
    <source>
        <dbReference type="SAM" id="SignalP"/>
    </source>
</evidence>
<dbReference type="OrthoDB" id="1221582at2"/>
<protein>
    <submittedName>
        <fullName evidence="3">Uncharacterized protein</fullName>
    </submittedName>
</protein>
<dbReference type="Proteomes" id="UP000245391">
    <property type="component" value="Unassembled WGS sequence"/>
</dbReference>
<dbReference type="Gene3D" id="1.25.40.10">
    <property type="entry name" value="Tetratricopeptide repeat domain"/>
    <property type="match status" value="2"/>
</dbReference>
<dbReference type="SMART" id="SM00028">
    <property type="entry name" value="TPR"/>
    <property type="match status" value="5"/>
</dbReference>
<evidence type="ECO:0000256" key="1">
    <source>
        <dbReference type="PROSITE-ProRule" id="PRU00339"/>
    </source>
</evidence>
<comment type="caution">
    <text evidence="3">The sequence shown here is derived from an EMBL/GenBank/DDBJ whole genome shotgun (WGS) entry which is preliminary data.</text>
</comment>
<keyword evidence="1" id="KW-0802">TPR repeat</keyword>
<dbReference type="Pfam" id="PF13174">
    <property type="entry name" value="TPR_6"/>
    <property type="match status" value="1"/>
</dbReference>
<keyword evidence="2" id="KW-0732">Signal</keyword>
<dbReference type="PANTHER" id="PTHR12558:SF13">
    <property type="entry name" value="CELL DIVISION CYCLE PROTEIN 27 HOMOLOG"/>
    <property type="match status" value="1"/>
</dbReference>
<organism evidence="3 4">
    <name type="scientific">Pedobacter paludis</name>
    <dbReference type="NCBI Taxonomy" id="2203212"/>
    <lineage>
        <taxon>Bacteria</taxon>
        <taxon>Pseudomonadati</taxon>
        <taxon>Bacteroidota</taxon>
        <taxon>Sphingobacteriia</taxon>
        <taxon>Sphingobacteriales</taxon>
        <taxon>Sphingobacteriaceae</taxon>
        <taxon>Pedobacter</taxon>
    </lineage>
</organism>
<reference evidence="4" key="1">
    <citation type="submission" date="2018-05" db="EMBL/GenBank/DDBJ databases">
        <title>Pedobacter paludis sp. nov., isolated from wetland soil.</title>
        <authorList>
            <person name="Zhang Y."/>
        </authorList>
    </citation>
    <scope>NUCLEOTIDE SEQUENCE [LARGE SCALE GENOMIC DNA]</scope>
    <source>
        <strain evidence="4">R-8</strain>
    </source>
</reference>
<evidence type="ECO:0000313" key="3">
    <source>
        <dbReference type="EMBL" id="PWS31608.1"/>
    </source>
</evidence>